<dbReference type="RefSeq" id="WP_046425297.1">
    <property type="nucleotide sequence ID" value="NZ_LBDA02000081.1"/>
</dbReference>
<gene>
    <name evidence="1" type="ORF">VT52_029410</name>
</gene>
<evidence type="ECO:0000313" key="1">
    <source>
        <dbReference type="EMBL" id="OIK23991.1"/>
    </source>
</evidence>
<dbReference type="Proteomes" id="UP000034838">
    <property type="component" value="Unassembled WGS sequence"/>
</dbReference>
<dbReference type="OrthoDB" id="4104584at2"/>
<organism evidence="1 2">
    <name type="scientific">Streptomyces malaysiense</name>
    <dbReference type="NCBI Taxonomy" id="1428626"/>
    <lineage>
        <taxon>Bacteria</taxon>
        <taxon>Bacillati</taxon>
        <taxon>Actinomycetota</taxon>
        <taxon>Actinomycetes</taxon>
        <taxon>Kitasatosporales</taxon>
        <taxon>Streptomycetaceae</taxon>
        <taxon>Streptomyces</taxon>
    </lineage>
</organism>
<keyword evidence="2" id="KW-1185">Reference proteome</keyword>
<dbReference type="EMBL" id="LBDA02000081">
    <property type="protein sequence ID" value="OIK23991.1"/>
    <property type="molecule type" value="Genomic_DNA"/>
</dbReference>
<reference evidence="1" key="1">
    <citation type="submission" date="2016-10" db="EMBL/GenBank/DDBJ databases">
        <title>Genome sequence of Streptomyces malaysiense MUSC 136.</title>
        <authorList>
            <person name="Lee L.-H."/>
            <person name="Ser H.-L."/>
        </authorList>
    </citation>
    <scope>NUCLEOTIDE SEQUENCE [LARGE SCALE GENOMIC DNA]</scope>
    <source>
        <strain evidence="1">MUSC 136</strain>
    </source>
</reference>
<proteinExistence type="predicted"/>
<sequence>MTSSVLAAVPGQDEAAAAVAVVDFSNLCPAPRSDADVYDGLHAVDRVVRQAMKQHWPSVSDLHLRLYGGWLFRNGRATRQWEWALPLLADFRTRRDGLRVEPELAHSSAWQPGTRILGTFRTAREADPGRPPRAAQKMVDGLIVADSLRYSLEGKPTVLVSDDDDVLPGLLAAAARPTRRMIWLRKRAPGQSCNDQWLTGHSNIEICHAPGWPTW</sequence>
<evidence type="ECO:0008006" key="3">
    <source>
        <dbReference type="Google" id="ProtNLM"/>
    </source>
</evidence>
<comment type="caution">
    <text evidence="1">The sequence shown here is derived from an EMBL/GenBank/DDBJ whole genome shotgun (WGS) entry which is preliminary data.</text>
</comment>
<dbReference type="AlphaFoldDB" id="A0A1J4PVJ5"/>
<evidence type="ECO:0000313" key="2">
    <source>
        <dbReference type="Proteomes" id="UP000034838"/>
    </source>
</evidence>
<protein>
    <recommendedName>
        <fullName evidence="3">NYN domain-containing protein</fullName>
    </recommendedName>
</protein>
<name>A0A1J4PVJ5_9ACTN</name>
<accession>A0A1J4PVJ5</accession>